<feature type="region of interest" description="Disordered" evidence="5">
    <location>
        <begin position="352"/>
        <end position="404"/>
    </location>
</feature>
<dbReference type="SUPFAM" id="SSF54001">
    <property type="entry name" value="Cysteine proteinases"/>
    <property type="match status" value="1"/>
</dbReference>
<feature type="region of interest" description="Disordered" evidence="5">
    <location>
        <begin position="857"/>
        <end position="876"/>
    </location>
</feature>
<dbReference type="AlphaFoldDB" id="W3VEH0"/>
<dbReference type="Pfam" id="PF09429">
    <property type="entry name" value="Wbp11"/>
    <property type="match status" value="1"/>
</dbReference>
<keyword evidence="2" id="KW-0645">Protease</keyword>
<evidence type="ECO:0000256" key="2">
    <source>
        <dbReference type="ARBA" id="ARBA00022670"/>
    </source>
</evidence>
<dbReference type="GO" id="GO:0008234">
    <property type="term" value="F:cysteine-type peptidase activity"/>
    <property type="evidence" value="ECO:0007669"/>
    <property type="project" value="UniProtKB-KW"/>
</dbReference>
<name>W3VEH0_MOEAP</name>
<comment type="caution">
    <text evidence="7">The sequence shown here is derived from an EMBL/GenBank/DDBJ whole genome shotgun (WGS) entry which is preliminary data.</text>
</comment>
<dbReference type="OrthoDB" id="5065855at2759"/>
<reference evidence="7 8" key="1">
    <citation type="journal article" date="2014" name="Genome Announc.">
        <title>Genome sequence of the basidiomycetous fungus Pseudozyma aphidis DSM70725, an efficient producer of biosurfactant mannosylerythritol lipids.</title>
        <authorList>
            <person name="Lorenz S."/>
            <person name="Guenther M."/>
            <person name="Grumaz C."/>
            <person name="Rupp S."/>
            <person name="Zibek S."/>
            <person name="Sohn K."/>
        </authorList>
    </citation>
    <scope>NUCLEOTIDE SEQUENCE [LARGE SCALE GENOMIC DNA]</scope>
    <source>
        <strain evidence="8">ATCC 32657 / CBS 517.83 / DSM 70725 / JCM 10318 / NBRC 10182 / NRRL Y-7954 / St-0401</strain>
    </source>
</reference>
<dbReference type="Gene3D" id="3.40.395.10">
    <property type="entry name" value="Adenoviral Proteinase, Chain A"/>
    <property type="match status" value="1"/>
</dbReference>
<feature type="compositionally biased region" description="Pro residues" evidence="5">
    <location>
        <begin position="550"/>
        <end position="563"/>
    </location>
</feature>
<dbReference type="GO" id="GO:0006508">
    <property type="term" value="P:proteolysis"/>
    <property type="evidence" value="ECO:0007669"/>
    <property type="project" value="UniProtKB-KW"/>
</dbReference>
<feature type="region of interest" description="Disordered" evidence="5">
    <location>
        <begin position="289"/>
        <end position="317"/>
    </location>
</feature>
<feature type="region of interest" description="Disordered" evidence="5">
    <location>
        <begin position="424"/>
        <end position="595"/>
    </location>
</feature>
<dbReference type="HOGENOM" id="CLU_014399_0_0_1"/>
<evidence type="ECO:0000259" key="6">
    <source>
        <dbReference type="PROSITE" id="PS50600"/>
    </source>
</evidence>
<dbReference type="InterPro" id="IPR044613">
    <property type="entry name" value="Nep1/2-like"/>
</dbReference>
<dbReference type="EMBL" id="AWNI01000039">
    <property type="protein sequence ID" value="ETS59910.1"/>
    <property type="molecule type" value="Genomic_DNA"/>
</dbReference>
<feature type="compositionally biased region" description="Basic and acidic residues" evidence="5">
    <location>
        <begin position="289"/>
        <end position="300"/>
    </location>
</feature>
<evidence type="ECO:0000256" key="3">
    <source>
        <dbReference type="ARBA" id="ARBA00022801"/>
    </source>
</evidence>
<feature type="domain" description="Ubiquitin-like protease family profile" evidence="6">
    <location>
        <begin position="16"/>
        <end position="192"/>
    </location>
</feature>
<dbReference type="PROSITE" id="PS50600">
    <property type="entry name" value="ULP_PROTEASE"/>
    <property type="match status" value="1"/>
</dbReference>
<sequence>MAGDDRDPIVVSTATACVHQSDLETLGKDEWVGDNILAFHAEWLDDLGTRLNEASSAPSVKMMPPSVVELLCALDEEAGNQASSVVPTPSERFLLLPVSDRYSSSSPGHSAGGSHWSLLFIDAHKGDSFHLDSLGDINRTAANTVQDSIRTLIQAKSGGTLRPAKPRNVECLQQQANGSDCGIYVLFLSSLLHRRLSDDSQPDKLDALIQDVCESSTPDTVMKFRHKYLSWLQTWGEVTHHEEHVQPDQRIRARFLQLFSGLGVDPSRSVTAMAKTLDPVQAARRAAIQRESKRNKERKQQAQQARALRQDTAPLERQIRRLESRQNTLSEDDQEELQRLQREVADVKRIKEEYVRQHPDQRNFVRGYEEKTPSESKPGESSNASQQTAPATTHVSQNAPSRDPKWSIYYDPVFNPYGAPPPGMPYLEKPHSQPVAEGLLDVAKPPPLPEETADFEDAGSNEDSDDSGIDDDLKDIVMPAGPPPINFASNQGEVRQGPATADRGRNVRGTGKASGRPPGPDQHRGGRHGPGNGIGRGMARPIHSAAGLPARPPPGLPQRPPVPVADATGSRLQASAPASGTPKPPGPPPAVPDGVVISAEPQLRDLRKETTAFVPAAIRKKQQEEKARMKRGLPGRIDAAPLSDHMAGPADAAQKERPDLLKSVQAHLPSKAADASGGHGSNEGGSSAQDYDRFLREWVERGNADEAPAPSELAWPQMRCKVHGQSGIERISRNPPAQTIHDGHTSRDNVKMHLPGHIIGGVLALYFCAVRVASAAAPTCTKVLTCDVKGDDSPEAGLRQVDEHALRTMYCAMGCDYAVNHAIPHAFSTYIKPICSVEKEENQIEFKKYEKDGKDSRRRRSLRWERGQRAPGKTRRDIDAYTVGSAQIKFCCTDQSGVDYTEAAAKRIGLELSICKGHAKD</sequence>
<dbReference type="InterPro" id="IPR003653">
    <property type="entry name" value="Peptidase_C48_C"/>
</dbReference>
<dbReference type="GO" id="GO:0000338">
    <property type="term" value="P:protein deneddylation"/>
    <property type="evidence" value="ECO:0007669"/>
    <property type="project" value="TreeGrafter"/>
</dbReference>
<feature type="compositionally biased region" description="Basic and acidic residues" evidence="5">
    <location>
        <begin position="352"/>
        <end position="378"/>
    </location>
</feature>
<feature type="compositionally biased region" description="Polar residues" evidence="5">
    <location>
        <begin position="379"/>
        <end position="400"/>
    </location>
</feature>
<protein>
    <recommendedName>
        <fullName evidence="6">Ubiquitin-like protease family profile domain-containing protein</fullName>
    </recommendedName>
</protein>
<feature type="compositionally biased region" description="Pro residues" evidence="5">
    <location>
        <begin position="582"/>
        <end position="591"/>
    </location>
</feature>
<gene>
    <name evidence="7" type="ORF">PaG_05880</name>
</gene>
<evidence type="ECO:0000256" key="1">
    <source>
        <dbReference type="ARBA" id="ARBA00005234"/>
    </source>
</evidence>
<organism evidence="7 8">
    <name type="scientific">Moesziomyces aphidis</name>
    <name type="common">Pseudozyma aphidis</name>
    <dbReference type="NCBI Taxonomy" id="84754"/>
    <lineage>
        <taxon>Eukaryota</taxon>
        <taxon>Fungi</taxon>
        <taxon>Dikarya</taxon>
        <taxon>Basidiomycota</taxon>
        <taxon>Ustilaginomycotina</taxon>
        <taxon>Ustilaginomycetes</taxon>
        <taxon>Ustilaginales</taxon>
        <taxon>Ustilaginaceae</taxon>
        <taxon>Moesziomyces</taxon>
    </lineage>
</organism>
<dbReference type="PANTHER" id="PTHR46468">
    <property type="entry name" value="SENTRIN-SPECIFIC PROTEASE 8"/>
    <property type="match status" value="1"/>
</dbReference>
<keyword evidence="4" id="KW-0788">Thiol protease</keyword>
<keyword evidence="3" id="KW-0378">Hydrolase</keyword>
<dbReference type="InterPro" id="IPR038765">
    <property type="entry name" value="Papain-like_cys_pep_sf"/>
</dbReference>
<feature type="region of interest" description="Disordered" evidence="5">
    <location>
        <begin position="614"/>
        <end position="658"/>
    </location>
</feature>
<proteinExistence type="inferred from homology"/>
<dbReference type="GO" id="GO:0019784">
    <property type="term" value="F:deNEDDylase activity"/>
    <property type="evidence" value="ECO:0007669"/>
    <property type="project" value="InterPro"/>
</dbReference>
<feature type="compositionally biased region" description="Basic and acidic residues" evidence="5">
    <location>
        <begin position="862"/>
        <end position="876"/>
    </location>
</feature>
<comment type="similarity">
    <text evidence="1">Belongs to the peptidase C48 family.</text>
</comment>
<dbReference type="GO" id="GO:0006396">
    <property type="term" value="P:RNA processing"/>
    <property type="evidence" value="ECO:0007669"/>
    <property type="project" value="InterPro"/>
</dbReference>
<evidence type="ECO:0000256" key="4">
    <source>
        <dbReference type="ARBA" id="ARBA00022807"/>
    </source>
</evidence>
<dbReference type="Pfam" id="PF02902">
    <property type="entry name" value="Peptidase_C48"/>
    <property type="match status" value="1"/>
</dbReference>
<evidence type="ECO:0000313" key="8">
    <source>
        <dbReference type="Proteomes" id="UP000019462"/>
    </source>
</evidence>
<feature type="compositionally biased region" description="Acidic residues" evidence="5">
    <location>
        <begin position="451"/>
        <end position="473"/>
    </location>
</feature>
<dbReference type="Proteomes" id="UP000019462">
    <property type="component" value="Unassembled WGS sequence"/>
</dbReference>
<dbReference type="Pfam" id="PF12622">
    <property type="entry name" value="NpwBP"/>
    <property type="match status" value="1"/>
</dbReference>
<dbReference type="InterPro" id="IPR019007">
    <property type="entry name" value="Wbp11/ELF5/Saf1_N"/>
</dbReference>
<accession>W3VEH0</accession>
<dbReference type="PANTHER" id="PTHR46468:SF1">
    <property type="entry name" value="SENTRIN-SPECIFIC PROTEASE 8"/>
    <property type="match status" value="1"/>
</dbReference>
<keyword evidence="8" id="KW-1185">Reference proteome</keyword>
<evidence type="ECO:0000313" key="7">
    <source>
        <dbReference type="EMBL" id="ETS59910.1"/>
    </source>
</evidence>
<evidence type="ECO:0000256" key="5">
    <source>
        <dbReference type="SAM" id="MobiDB-lite"/>
    </source>
</evidence>